<dbReference type="Proteomes" id="UP001153636">
    <property type="component" value="Chromosome 7"/>
</dbReference>
<evidence type="ECO:0000256" key="1">
    <source>
        <dbReference type="SAM" id="MobiDB-lite"/>
    </source>
</evidence>
<protein>
    <recommendedName>
        <fullName evidence="5">Tubulin polyglutamylase ttll-15</fullName>
    </recommendedName>
</protein>
<feature type="transmembrane region" description="Helical" evidence="2">
    <location>
        <begin position="26"/>
        <end position="47"/>
    </location>
</feature>
<dbReference type="Pfam" id="PF03133">
    <property type="entry name" value="TTL"/>
    <property type="match status" value="1"/>
</dbReference>
<keyword evidence="2" id="KW-0472">Membrane</keyword>
<name>A0A9P0GJW8_9CUCU</name>
<feature type="compositionally biased region" description="Low complexity" evidence="1">
    <location>
        <begin position="1"/>
        <end position="14"/>
    </location>
</feature>
<dbReference type="AlphaFoldDB" id="A0A9P0GJW8"/>
<keyword evidence="2" id="KW-0812">Transmembrane</keyword>
<reference evidence="3" key="1">
    <citation type="submission" date="2022-01" db="EMBL/GenBank/DDBJ databases">
        <authorList>
            <person name="King R."/>
        </authorList>
    </citation>
    <scope>NUCLEOTIDE SEQUENCE</scope>
</reference>
<keyword evidence="2" id="KW-1133">Transmembrane helix</keyword>
<organism evidence="3 4">
    <name type="scientific">Psylliodes chrysocephalus</name>
    <dbReference type="NCBI Taxonomy" id="3402493"/>
    <lineage>
        <taxon>Eukaryota</taxon>
        <taxon>Metazoa</taxon>
        <taxon>Ecdysozoa</taxon>
        <taxon>Arthropoda</taxon>
        <taxon>Hexapoda</taxon>
        <taxon>Insecta</taxon>
        <taxon>Pterygota</taxon>
        <taxon>Neoptera</taxon>
        <taxon>Endopterygota</taxon>
        <taxon>Coleoptera</taxon>
        <taxon>Polyphaga</taxon>
        <taxon>Cucujiformia</taxon>
        <taxon>Chrysomeloidea</taxon>
        <taxon>Chrysomelidae</taxon>
        <taxon>Galerucinae</taxon>
        <taxon>Alticini</taxon>
        <taxon>Psylliodes</taxon>
    </lineage>
</organism>
<dbReference type="PANTHER" id="PTHR47113:SF1">
    <property type="entry name" value="LD09343P"/>
    <property type="match status" value="1"/>
</dbReference>
<evidence type="ECO:0000256" key="2">
    <source>
        <dbReference type="SAM" id="Phobius"/>
    </source>
</evidence>
<keyword evidence="4" id="KW-1185">Reference proteome</keyword>
<dbReference type="EMBL" id="OV651819">
    <property type="protein sequence ID" value="CAH1113677.1"/>
    <property type="molecule type" value="Genomic_DNA"/>
</dbReference>
<gene>
    <name evidence="3" type="ORF">PSYICH_LOCUS13608</name>
</gene>
<dbReference type="PANTHER" id="PTHR47113">
    <property type="entry name" value="LD09343P"/>
    <property type="match status" value="1"/>
</dbReference>
<dbReference type="Gene3D" id="3.30.470.20">
    <property type="entry name" value="ATP-grasp fold, B domain"/>
    <property type="match status" value="1"/>
</dbReference>
<accession>A0A9P0GJW8</accession>
<dbReference type="InterPro" id="IPR053317">
    <property type="entry name" value="Tubulin_polyglutamylase"/>
</dbReference>
<dbReference type="OrthoDB" id="202825at2759"/>
<evidence type="ECO:0000313" key="4">
    <source>
        <dbReference type="Proteomes" id="UP001153636"/>
    </source>
</evidence>
<dbReference type="SUPFAM" id="SSF56059">
    <property type="entry name" value="Glutathione synthetase ATP-binding domain-like"/>
    <property type="match status" value="1"/>
</dbReference>
<evidence type="ECO:0008006" key="5">
    <source>
        <dbReference type="Google" id="ProtNLM"/>
    </source>
</evidence>
<dbReference type="InterPro" id="IPR004344">
    <property type="entry name" value="TTL/TTLL_fam"/>
</dbReference>
<proteinExistence type="predicted"/>
<feature type="region of interest" description="Disordered" evidence="1">
    <location>
        <begin position="1"/>
        <end position="23"/>
    </location>
</feature>
<sequence>MAKSKCKSESASSKNQKTSPPSTSKLNLVSLLVALLAMFAAISLFGLKQCPYGLQDEKPSSTNKQSSGKTQKIFWYFTNNNQSYYLKEVFTVLKRLGYENGTITSDWDLLWAFNWPFEAFKEELMNLKPYQKVNHFPGTGVINTKVLLATSGLEYIPPAFRLPEDKAKLLEYSKKNPQSSFVLKDNYHRKIKVAKIDEIDFNQSQNFVQEFIDKPLLIDGYKFDIGLYTIITSVDPLRIYVYNGDIMLRFCPEKYLPFDSENLDKYVIGDDYFPVWKVPGLDYYYNTLGFSKKETLNAYLQRHEIDTSSIWRQAEDAIAKYVLAKEADIIQALKRYPSKRNFFEMVRFDFIIDEQIKVHMLESNMSPNLSAEKHAANKLLYHQVLYNLFGLVGVADSLNRASLAPRSNSETEMIVAEKNLVTFPNICNSPKCKSSCAFIDCQLCKNCLTDEIREFLQEAAREHNHRGDCKRIYPPPMVQISSDMIHQTQKEALQETNIGKLSPHNQLQYRWFQGKCNMDKSWC</sequence>
<dbReference type="PROSITE" id="PS51221">
    <property type="entry name" value="TTL"/>
    <property type="match status" value="1"/>
</dbReference>
<evidence type="ECO:0000313" key="3">
    <source>
        <dbReference type="EMBL" id="CAH1113677.1"/>
    </source>
</evidence>